<accession>A0A3M6V195</accession>
<protein>
    <submittedName>
        <fullName evidence="1">Uncharacterized protein</fullName>
    </submittedName>
</protein>
<sequence length="207" mass="22837">MLETKLIHEGTVGWVKSAPVPQVEEEAEGVDHPKESEDKRHCKLPFSFNIFVPKVNNELMNATVKTNVMEASAELAAVGDIVFVDDPDGEDAPDTKVLSLSASEVNFFLVPFGVGGFDTEYIKSSLSSSCTEHESPLLMEQAAESVVVESDRSVLQKETKTFPCMYTQLIYNQGAAMSDQDRIPLTISYNIKETSDKKIGKHQLGDY</sequence>
<proteinExistence type="predicted"/>
<feature type="non-terminal residue" evidence="1">
    <location>
        <position position="207"/>
    </location>
</feature>
<dbReference type="AlphaFoldDB" id="A0A3M6V195"/>
<keyword evidence="2" id="KW-1185">Reference proteome</keyword>
<evidence type="ECO:0000313" key="2">
    <source>
        <dbReference type="Proteomes" id="UP000275408"/>
    </source>
</evidence>
<comment type="caution">
    <text evidence="1">The sequence shown here is derived from an EMBL/GenBank/DDBJ whole genome shotgun (WGS) entry which is preliminary data.</text>
</comment>
<evidence type="ECO:0000313" key="1">
    <source>
        <dbReference type="EMBL" id="RMX59682.1"/>
    </source>
</evidence>
<dbReference type="EMBL" id="RCHS01000292">
    <property type="protein sequence ID" value="RMX59682.1"/>
    <property type="molecule type" value="Genomic_DNA"/>
</dbReference>
<dbReference type="Proteomes" id="UP000275408">
    <property type="component" value="Unassembled WGS sequence"/>
</dbReference>
<name>A0A3M6V195_POCDA</name>
<organism evidence="1 2">
    <name type="scientific">Pocillopora damicornis</name>
    <name type="common">Cauliflower coral</name>
    <name type="synonym">Millepora damicornis</name>
    <dbReference type="NCBI Taxonomy" id="46731"/>
    <lineage>
        <taxon>Eukaryota</taxon>
        <taxon>Metazoa</taxon>
        <taxon>Cnidaria</taxon>
        <taxon>Anthozoa</taxon>
        <taxon>Hexacorallia</taxon>
        <taxon>Scleractinia</taxon>
        <taxon>Astrocoeniina</taxon>
        <taxon>Pocilloporidae</taxon>
        <taxon>Pocillopora</taxon>
    </lineage>
</organism>
<reference evidence="1 2" key="1">
    <citation type="journal article" date="2018" name="Sci. Rep.">
        <title>Comparative analysis of the Pocillopora damicornis genome highlights role of immune system in coral evolution.</title>
        <authorList>
            <person name="Cunning R."/>
            <person name="Bay R.A."/>
            <person name="Gillette P."/>
            <person name="Baker A.C."/>
            <person name="Traylor-Knowles N."/>
        </authorList>
    </citation>
    <scope>NUCLEOTIDE SEQUENCE [LARGE SCALE GENOMIC DNA]</scope>
    <source>
        <strain evidence="1">RSMAS</strain>
        <tissue evidence="1">Whole animal</tissue>
    </source>
</reference>
<gene>
    <name evidence="1" type="ORF">pdam_00012071</name>
</gene>